<feature type="compositionally biased region" description="Low complexity" evidence="1">
    <location>
        <begin position="107"/>
        <end position="116"/>
    </location>
</feature>
<feature type="compositionally biased region" description="Polar residues" evidence="1">
    <location>
        <begin position="86"/>
        <end position="97"/>
    </location>
</feature>
<dbReference type="AlphaFoldDB" id="A0A3S1B6M7"/>
<feature type="compositionally biased region" description="Polar residues" evidence="1">
    <location>
        <begin position="19"/>
        <end position="30"/>
    </location>
</feature>
<feature type="compositionally biased region" description="Polar residues" evidence="1">
    <location>
        <begin position="148"/>
        <end position="172"/>
    </location>
</feature>
<dbReference type="EMBL" id="RQTK01000947">
    <property type="protein sequence ID" value="RUS73346.1"/>
    <property type="molecule type" value="Genomic_DNA"/>
</dbReference>
<name>A0A3S1B6M7_ELYCH</name>
<gene>
    <name evidence="2" type="ORF">EGW08_018898</name>
</gene>
<evidence type="ECO:0000313" key="3">
    <source>
        <dbReference type="Proteomes" id="UP000271974"/>
    </source>
</evidence>
<feature type="region of interest" description="Disordered" evidence="1">
    <location>
        <begin position="1"/>
        <end position="185"/>
    </location>
</feature>
<evidence type="ECO:0000313" key="2">
    <source>
        <dbReference type="EMBL" id="RUS73346.1"/>
    </source>
</evidence>
<organism evidence="2 3">
    <name type="scientific">Elysia chlorotica</name>
    <name type="common">Eastern emerald elysia</name>
    <name type="synonym">Sea slug</name>
    <dbReference type="NCBI Taxonomy" id="188477"/>
    <lineage>
        <taxon>Eukaryota</taxon>
        <taxon>Metazoa</taxon>
        <taxon>Spiralia</taxon>
        <taxon>Lophotrochozoa</taxon>
        <taxon>Mollusca</taxon>
        <taxon>Gastropoda</taxon>
        <taxon>Heterobranchia</taxon>
        <taxon>Euthyneura</taxon>
        <taxon>Panpulmonata</taxon>
        <taxon>Sacoglossa</taxon>
        <taxon>Placobranchoidea</taxon>
        <taxon>Plakobranchidae</taxon>
        <taxon>Elysia</taxon>
    </lineage>
</organism>
<protein>
    <submittedName>
        <fullName evidence="2">Uncharacterized protein</fullName>
    </submittedName>
</protein>
<keyword evidence="3" id="KW-1185">Reference proteome</keyword>
<proteinExistence type="predicted"/>
<feature type="compositionally biased region" description="Low complexity" evidence="1">
    <location>
        <begin position="59"/>
        <end position="69"/>
    </location>
</feature>
<reference evidence="2 3" key="1">
    <citation type="submission" date="2019-01" db="EMBL/GenBank/DDBJ databases">
        <title>A draft genome assembly of the solar-powered sea slug Elysia chlorotica.</title>
        <authorList>
            <person name="Cai H."/>
            <person name="Li Q."/>
            <person name="Fang X."/>
            <person name="Li J."/>
            <person name="Curtis N.E."/>
            <person name="Altenburger A."/>
            <person name="Shibata T."/>
            <person name="Feng M."/>
            <person name="Maeda T."/>
            <person name="Schwartz J.A."/>
            <person name="Shigenobu S."/>
            <person name="Lundholm N."/>
            <person name="Nishiyama T."/>
            <person name="Yang H."/>
            <person name="Hasebe M."/>
            <person name="Li S."/>
            <person name="Pierce S.K."/>
            <person name="Wang J."/>
        </authorList>
    </citation>
    <scope>NUCLEOTIDE SEQUENCE [LARGE SCALE GENOMIC DNA]</scope>
    <source>
        <strain evidence="2">EC2010</strain>
        <tissue evidence="2">Whole organism of an adult</tissue>
    </source>
</reference>
<sequence length="1177" mass="129482">MDTSQVWTPPAARKKVQVPSPNEQSDQSPSRAAGSGGRLIMTSSQLKRRSSCRSDGGRTDSNTDSSSNSIARNNTFCSSRDRNAQPIASGNVTSSASHKPGDRRASATDLTSASAAHGRRGSDQRHQRVSFLHSVQTRSPMDDPNPTGPHNITLISHTLPVSSTEKSTASNPRQDKDETDLNETLPFVRLRNPLRQTLPASMGKMKKRSPVVVNAYRRSQPCDVDSWLANFPQHGQAGCDDTGNLSDDELGVGMFVRSQSLRVSDLIQRFDPNKYKNKSKEDTEMKAESKLENCEIRADIESDSCENSFNDSEKHCFQSSDFDKGNNSDIKDMPTTSTRVLSSITGEEGERKNSVNDYSTSNCKYFSKIKTHDAKNENKRSEIDIKDESETQDANVLNVESSVPETKDKLTDAGSKVLGSPRDGKAGPTVSHVGSEHSAYASESVRTRRRKFEDAIQKHAAGIHGDNRQALKPGGKDIREIKKTLNSQLIFEDKDRCDEPFKTSLLSTTGDKYVEKNLDVHLSPQQESCLDSYTDGALLGEKTHDVSSTCKVNFDKQYGLNLATVSPAETDINKKSACSTESQESNILTPDKVFIIHDSSTLSLPDDTAKEQPTFSTKTQETNRTRKEVVMVNDVSSLILPDNTPKELPGVAGVSLPAQSVQPRTPPSDVTLSDSVEGLCQTADQRYRPKQLSKLEIRQPLDEASQETETNKIVPYSLHINRIHVSKHADFQNTTEPQLEEKISRDTRILCNLVETDKTNIHPDYQQPNDPSESRKIDTDCGSNSIQNLQNSATRNAFYREQDSCTESVLENQGGTVDPISKEPCLTGHEERMPMKAVQHIGCDATGSGGQSGHREEDFPDDRIHRALESLRSELKCLREQDVSLLRQLISISETIQRLQRRRTLRVSKSLSFSSGVLHHSHGALSFGVMRYCNFSLGGLGENSNIGNTTMCNHNNNNNITTCTNIDRNTIGHNQCWSCRGVAFHQLCGGCHSAGGSSGLSNGCSSYNTSETDISTTTNNSNSTMIYHSCVNGRCHLMAPAARANNGGSLGSLSLLRRQMSSPSTVDVRRQNWSFGGSFLSSTDSSVSSFDFTSELPSPSELGESTDSLHSLFASAPAIPQLPPHPHVTSVAELGLRMPDLKLPPAITENESQSYEEILWRNVKLWKMSCQQRSLLV</sequence>
<dbReference type="OrthoDB" id="9948935at2759"/>
<comment type="caution">
    <text evidence="2">The sequence shown here is derived from an EMBL/GenBank/DDBJ whole genome shotgun (WGS) entry which is preliminary data.</text>
</comment>
<feature type="region of interest" description="Disordered" evidence="1">
    <location>
        <begin position="760"/>
        <end position="780"/>
    </location>
</feature>
<feature type="region of interest" description="Disordered" evidence="1">
    <location>
        <begin position="401"/>
        <end position="445"/>
    </location>
</feature>
<dbReference type="Proteomes" id="UP000271974">
    <property type="component" value="Unassembled WGS sequence"/>
</dbReference>
<evidence type="ECO:0000256" key="1">
    <source>
        <dbReference type="SAM" id="MobiDB-lite"/>
    </source>
</evidence>
<accession>A0A3S1B6M7</accession>